<dbReference type="Pfam" id="PF05092">
    <property type="entry name" value="PIF"/>
    <property type="match status" value="1"/>
</dbReference>
<proteinExistence type="predicted"/>
<dbReference type="EMBL" id="KJ184318">
    <property type="protein sequence ID" value="AII15827.1"/>
    <property type="molecule type" value="Genomic_DNA"/>
</dbReference>
<evidence type="ECO:0000313" key="3">
    <source>
        <dbReference type="Proteomes" id="UP000203413"/>
    </source>
</evidence>
<organism evidence="2 3">
    <name type="scientific">Penaeus monodon nudivirus</name>
    <dbReference type="NCBI Taxonomy" id="1529056"/>
    <lineage>
        <taxon>Viruses</taxon>
        <taxon>Viruses incertae sedis</taxon>
        <taxon>Naldaviricetes</taxon>
        <taxon>Lefavirales</taxon>
        <taxon>Nudiviridae</taxon>
        <taxon>Gammanudivirus</taxon>
        <taxon>Gammanudivirus pemonodonis</taxon>
    </lineage>
</organism>
<dbReference type="RefSeq" id="YP_009051877.1">
    <property type="nucleotide sequence ID" value="NC_024692.1"/>
</dbReference>
<keyword evidence="3" id="KW-1185">Reference proteome</keyword>
<evidence type="ECO:0000256" key="1">
    <source>
        <dbReference type="SAM" id="Phobius"/>
    </source>
</evidence>
<dbReference type="KEGG" id="vg:20098345"/>
<dbReference type="GeneID" id="20098345"/>
<keyword evidence="1" id="KW-0812">Transmembrane</keyword>
<feature type="transmembrane region" description="Helical" evidence="1">
    <location>
        <begin position="6"/>
        <end position="26"/>
    </location>
</feature>
<protein>
    <submittedName>
        <fullName evidence="2">PIF-1</fullName>
    </submittedName>
</protein>
<dbReference type="InterPro" id="IPR007784">
    <property type="entry name" value="PIR"/>
</dbReference>
<reference evidence="2 3" key="1">
    <citation type="journal article" date="2014" name="BMC Genomics">
        <title>The genome and occlusion bodies of marine Penaeus monodon nudivirus (PmNV, also known as MBV and PemoNPV) suggest that it should be assigned to a new nudivirus genus that is distinct from the terrestrial nudiviruses.</title>
        <authorList>
            <person name="Yang Y.T."/>
            <person name="Lee D.Y."/>
            <person name="Wang Y."/>
            <person name="Hu J.M."/>
            <person name="Li W.H."/>
            <person name="Leu J.H."/>
            <person name="Chang G.D."/>
            <person name="Ke H.M."/>
            <person name="Kang S.T."/>
            <person name="Lin S.S."/>
            <person name="Kou G.H."/>
            <person name="Lo C.F."/>
        </authorList>
    </citation>
    <scope>NUCLEOTIDE SEQUENCE [LARGE SCALE GENOMIC DNA]</scope>
    <source>
        <strain evidence="2">Indonesia</strain>
    </source>
</reference>
<name>A0A076FC67_9VIRU</name>
<accession>A0A076FC67</accession>
<keyword evidence="1" id="KW-0472">Membrane</keyword>
<gene>
    <name evidence="2" type="primary">pif-1</name>
    <name evidence="2" type="ORF">PmNV_039</name>
</gene>
<evidence type="ECO:0000313" key="2">
    <source>
        <dbReference type="EMBL" id="AII15827.1"/>
    </source>
</evidence>
<dbReference type="OrthoDB" id="6359at10239"/>
<sequence length="525" mass="60173">MEKELIYFIILAVVSLVLIIGLTVSLNRFNTQFKSELTENEDRINTLLEFSYDIYYKNPPSEINIDNPYECTPTDLRVCSTNDPLSCVGCKSLLSNCVHFDVDSKYVDYYGVEYTIPKNKTDTEGYCLTRKNPSQSCNPYHGDLILLQTDPDAIESMLYCDCKNPGYIGSLTINGACDDAFVCDGKVQNINVPLNEIKCDCETNQIATTINDTPVCMAPTIGEFDKYDDLFYVNIDTVPSDRFNSDIVSKFPGDKIKNPCKYCLLTGNYIENGIMVESEDGWQCATKIGKNGGLPIRRDPKYRVLSGSKGPDAILDMKLHELFVHGYIYDSTYEQMMLSLDTSKNKDILDRMNIDRSKKFVYINLRDHNLVFPGSFGSMRIDNSATITCSGTELPMWEDDFFYTCRFRNSVSDARKPSGYMLFDYEVSSKPKVIAQMAPVCPPKQHSFLINWKFEKWKHYESKNPTFRKDVTNALPKYEMTEEFKVAWDAGYIMYSYHFDSEVATFYGTPDNPLYETWIRNRIPK</sequence>
<dbReference type="Proteomes" id="UP000203413">
    <property type="component" value="Segment"/>
</dbReference>
<keyword evidence="1" id="KW-1133">Transmembrane helix</keyword>